<evidence type="ECO:0000256" key="13">
    <source>
        <dbReference type="SAM" id="Phobius"/>
    </source>
</evidence>
<feature type="transmembrane region" description="Helical" evidence="13">
    <location>
        <begin position="254"/>
        <end position="272"/>
    </location>
</feature>
<dbReference type="EMBL" id="KV454481">
    <property type="protein sequence ID" value="ODV60746.1"/>
    <property type="molecule type" value="Genomic_DNA"/>
</dbReference>
<evidence type="ECO:0000256" key="6">
    <source>
        <dbReference type="ARBA" id="ARBA00022448"/>
    </source>
</evidence>
<feature type="transmembrane region" description="Helical" evidence="13">
    <location>
        <begin position="51"/>
        <end position="75"/>
    </location>
</feature>
<feature type="transmembrane region" description="Helical" evidence="13">
    <location>
        <begin position="154"/>
        <end position="175"/>
    </location>
</feature>
<evidence type="ECO:0000313" key="15">
    <source>
        <dbReference type="Proteomes" id="UP000095038"/>
    </source>
</evidence>
<dbReference type="InParanoid" id="A0A1D2VGI4"/>
<protein>
    <recommendedName>
        <fullName evidence="5">Chitin synthase export chaperone</fullName>
    </recommendedName>
</protein>
<dbReference type="GO" id="GO:0051082">
    <property type="term" value="F:unfolded protein binding"/>
    <property type="evidence" value="ECO:0007669"/>
    <property type="project" value="TreeGrafter"/>
</dbReference>
<dbReference type="InterPro" id="IPR022057">
    <property type="entry name" value="Chs7"/>
</dbReference>
<evidence type="ECO:0000256" key="3">
    <source>
        <dbReference type="ARBA" id="ARBA00009274"/>
    </source>
</evidence>
<feature type="transmembrane region" description="Helical" evidence="13">
    <location>
        <begin position="187"/>
        <end position="208"/>
    </location>
</feature>
<keyword evidence="7 13" id="KW-0812">Transmembrane</keyword>
<keyword evidence="6" id="KW-0813">Transport</keyword>
<dbReference type="GO" id="GO:0006457">
    <property type="term" value="P:protein folding"/>
    <property type="evidence" value="ECO:0007669"/>
    <property type="project" value="TreeGrafter"/>
</dbReference>
<keyword evidence="8" id="KW-0256">Endoplasmic reticulum</keyword>
<comment type="function">
    <text evidence="1">Chaperone required for the export of the chitin synthase CHS3 from the endoplasmic reticulum.</text>
</comment>
<comment type="subunit">
    <text evidence="4">Interacts with CHS3.</text>
</comment>
<evidence type="ECO:0000256" key="1">
    <source>
        <dbReference type="ARBA" id="ARBA00002732"/>
    </source>
</evidence>
<keyword evidence="11 13" id="KW-0472">Membrane</keyword>
<dbReference type="Pfam" id="PF12271">
    <property type="entry name" value="Chs7"/>
    <property type="match status" value="1"/>
</dbReference>
<organism evidence="14 15">
    <name type="scientific">Ascoidea rubescens DSM 1968</name>
    <dbReference type="NCBI Taxonomy" id="1344418"/>
    <lineage>
        <taxon>Eukaryota</taxon>
        <taxon>Fungi</taxon>
        <taxon>Dikarya</taxon>
        <taxon>Ascomycota</taxon>
        <taxon>Saccharomycotina</taxon>
        <taxon>Saccharomycetes</taxon>
        <taxon>Ascoideaceae</taxon>
        <taxon>Ascoidea</taxon>
    </lineage>
</organism>
<dbReference type="GO" id="GO:0015031">
    <property type="term" value="P:protein transport"/>
    <property type="evidence" value="ECO:0007669"/>
    <property type="project" value="UniProtKB-KW"/>
</dbReference>
<evidence type="ECO:0000256" key="11">
    <source>
        <dbReference type="ARBA" id="ARBA00023136"/>
    </source>
</evidence>
<reference evidence="15" key="1">
    <citation type="submission" date="2016-05" db="EMBL/GenBank/DDBJ databases">
        <title>Comparative genomics of biotechnologically important yeasts.</title>
        <authorList>
            <consortium name="DOE Joint Genome Institute"/>
            <person name="Riley R."/>
            <person name="Haridas S."/>
            <person name="Wolfe K.H."/>
            <person name="Lopes M.R."/>
            <person name="Hittinger C.T."/>
            <person name="Goker M."/>
            <person name="Salamov A."/>
            <person name="Wisecaver J."/>
            <person name="Long T.M."/>
            <person name="Aerts A.L."/>
            <person name="Barry K."/>
            <person name="Choi C."/>
            <person name="Clum A."/>
            <person name="Coughlan A.Y."/>
            <person name="Deshpande S."/>
            <person name="Douglass A.P."/>
            <person name="Hanson S.J."/>
            <person name="Klenk H.-P."/>
            <person name="Labutti K."/>
            <person name="Lapidus A."/>
            <person name="Lindquist E."/>
            <person name="Lipzen A."/>
            <person name="Meier-Kolthoff J.P."/>
            <person name="Ohm R.A."/>
            <person name="Otillar R.P."/>
            <person name="Pangilinan J."/>
            <person name="Peng Y."/>
            <person name="Rokas A."/>
            <person name="Rosa C.A."/>
            <person name="Scheuner C."/>
            <person name="Sibirny A.A."/>
            <person name="Slot J.C."/>
            <person name="Stielow J.B."/>
            <person name="Sun H."/>
            <person name="Kurtzman C.P."/>
            <person name="Blackwell M."/>
            <person name="Grigoriev I.V."/>
            <person name="Jeffries T.W."/>
        </authorList>
    </citation>
    <scope>NUCLEOTIDE SEQUENCE [LARGE SCALE GENOMIC DNA]</scope>
    <source>
        <strain evidence="15">DSM 1968</strain>
    </source>
</reference>
<name>A0A1D2VGI4_9ASCO</name>
<keyword evidence="10 13" id="KW-1133">Transmembrane helix</keyword>
<evidence type="ECO:0000256" key="2">
    <source>
        <dbReference type="ARBA" id="ARBA00004477"/>
    </source>
</evidence>
<dbReference type="PANTHER" id="PTHR35329:SF2">
    <property type="entry name" value="CHITIN SYNTHASE EXPORT CHAPERONE"/>
    <property type="match status" value="1"/>
</dbReference>
<keyword evidence="15" id="KW-1185">Reference proteome</keyword>
<gene>
    <name evidence="14" type="ORF">ASCRUDRAFT_35546</name>
</gene>
<dbReference type="AlphaFoldDB" id="A0A1D2VGI4"/>
<dbReference type="Proteomes" id="UP000095038">
    <property type="component" value="Unassembled WGS sequence"/>
</dbReference>
<dbReference type="RefSeq" id="XP_020047053.1">
    <property type="nucleotide sequence ID" value="XM_020190617.1"/>
</dbReference>
<dbReference type="GO" id="GO:0071555">
    <property type="term" value="P:cell wall organization"/>
    <property type="evidence" value="ECO:0007669"/>
    <property type="project" value="UniProtKB-KW"/>
</dbReference>
<dbReference type="GO" id="GO:0005789">
    <property type="term" value="C:endoplasmic reticulum membrane"/>
    <property type="evidence" value="ECO:0007669"/>
    <property type="project" value="UniProtKB-SubCell"/>
</dbReference>
<evidence type="ECO:0000256" key="4">
    <source>
        <dbReference type="ARBA" id="ARBA00011864"/>
    </source>
</evidence>
<evidence type="ECO:0000256" key="8">
    <source>
        <dbReference type="ARBA" id="ARBA00022824"/>
    </source>
</evidence>
<feature type="transmembrane region" description="Helical" evidence="13">
    <location>
        <begin position="87"/>
        <end position="104"/>
    </location>
</feature>
<comment type="subcellular location">
    <subcellularLocation>
        <location evidence="2">Endoplasmic reticulum membrane</location>
        <topology evidence="2">Multi-pass membrane protein</topology>
    </subcellularLocation>
</comment>
<dbReference type="PANTHER" id="PTHR35329">
    <property type="entry name" value="CHITIN SYNTHASE EXPORT CHAPERONE"/>
    <property type="match status" value="1"/>
</dbReference>
<comment type="similarity">
    <text evidence="3">Belongs to the CHS7 family.</text>
</comment>
<evidence type="ECO:0000256" key="12">
    <source>
        <dbReference type="ARBA" id="ARBA00023316"/>
    </source>
</evidence>
<proteinExistence type="inferred from homology"/>
<evidence type="ECO:0000256" key="5">
    <source>
        <dbReference type="ARBA" id="ARBA00018354"/>
    </source>
</evidence>
<dbReference type="GeneID" id="30964253"/>
<sequence>MGFGNFTELCQQASIPLCTILTNPIDKQLESISIGVIPKCYARSIILANTMIFQIGTAFINIGALILVVVILFNIKSKYTAIGRNEMIYFFEIIFILSFLSLIVDCGVVPPGSDTFKYFVAIQNGFSSMACWTLMITGLTGFEIWEDGKKKAMFLLRLSSLVFFALSFIISLFTFQNWFDGINLNQTVPLFIVLYIINAVFVLVYIISQLILSLFILDNIWAFGAFLLGVCFFIAGQVLLYALSNIICEGCNHYLDSLFFTSLANVFTYMMLFKYWDMITLEDLEFSVASNENPTDPGMGLYHDDDKSSIFTQLR</sequence>
<dbReference type="OrthoDB" id="2189463at2759"/>
<evidence type="ECO:0000313" key="14">
    <source>
        <dbReference type="EMBL" id="ODV60746.1"/>
    </source>
</evidence>
<accession>A0A1D2VGI4</accession>
<feature type="transmembrane region" description="Helical" evidence="13">
    <location>
        <begin position="220"/>
        <end position="242"/>
    </location>
</feature>
<evidence type="ECO:0000256" key="10">
    <source>
        <dbReference type="ARBA" id="ARBA00022989"/>
    </source>
</evidence>
<evidence type="ECO:0000256" key="7">
    <source>
        <dbReference type="ARBA" id="ARBA00022692"/>
    </source>
</evidence>
<keyword evidence="12" id="KW-0961">Cell wall biogenesis/degradation</keyword>
<feature type="transmembrane region" description="Helical" evidence="13">
    <location>
        <begin position="116"/>
        <end position="142"/>
    </location>
</feature>
<dbReference type="FunCoup" id="A0A1D2VGI4">
    <property type="interactions" value="40"/>
</dbReference>
<keyword evidence="9" id="KW-0653">Protein transport</keyword>
<evidence type="ECO:0000256" key="9">
    <source>
        <dbReference type="ARBA" id="ARBA00022927"/>
    </source>
</evidence>
<dbReference type="STRING" id="1344418.A0A1D2VGI4"/>